<dbReference type="EMBL" id="FPAW01000052">
    <property type="protein sequence ID" value="SFU20526.1"/>
    <property type="molecule type" value="Genomic_DNA"/>
</dbReference>
<proteinExistence type="predicted"/>
<name>A0A1I7E988_9RHOB</name>
<feature type="region of interest" description="Disordered" evidence="1">
    <location>
        <begin position="1"/>
        <end position="27"/>
    </location>
</feature>
<accession>A0A1I7E988</accession>
<protein>
    <submittedName>
        <fullName evidence="2">Uncharacterized protein</fullName>
    </submittedName>
</protein>
<reference evidence="2 3" key="1">
    <citation type="submission" date="2016-10" db="EMBL/GenBank/DDBJ databases">
        <authorList>
            <person name="de Groot N.N."/>
        </authorList>
    </citation>
    <scope>NUCLEOTIDE SEQUENCE [LARGE SCALE GENOMIC DNA]</scope>
    <source>
        <strain evidence="2 3">CGMCC 1.10959</strain>
    </source>
</reference>
<dbReference type="Proteomes" id="UP000182466">
    <property type="component" value="Unassembled WGS sequence"/>
</dbReference>
<evidence type="ECO:0000256" key="1">
    <source>
        <dbReference type="SAM" id="MobiDB-lite"/>
    </source>
</evidence>
<organism evidence="2 3">
    <name type="scientific">Sedimentitalea nanhaiensis</name>
    <dbReference type="NCBI Taxonomy" id="999627"/>
    <lineage>
        <taxon>Bacteria</taxon>
        <taxon>Pseudomonadati</taxon>
        <taxon>Pseudomonadota</taxon>
        <taxon>Alphaproteobacteria</taxon>
        <taxon>Rhodobacterales</taxon>
        <taxon>Paracoccaceae</taxon>
        <taxon>Sedimentitalea</taxon>
    </lineage>
</organism>
<dbReference type="AlphaFoldDB" id="A0A1I7E988"/>
<evidence type="ECO:0000313" key="3">
    <source>
        <dbReference type="Proteomes" id="UP000182466"/>
    </source>
</evidence>
<sequence>MKLVSKKPRETRNERARKQKIRSTAGKPAVDYHVQAAFAAFNEA</sequence>
<feature type="compositionally biased region" description="Basic and acidic residues" evidence="1">
    <location>
        <begin position="7"/>
        <end position="16"/>
    </location>
</feature>
<gene>
    <name evidence="2" type="ORF">SAMN05216236_1529</name>
</gene>
<keyword evidence="3" id="KW-1185">Reference proteome</keyword>
<evidence type="ECO:0000313" key="2">
    <source>
        <dbReference type="EMBL" id="SFU20526.1"/>
    </source>
</evidence>